<feature type="compositionally biased region" description="Polar residues" evidence="1">
    <location>
        <begin position="135"/>
        <end position="144"/>
    </location>
</feature>
<protein>
    <recommendedName>
        <fullName evidence="2">Peptidase C19 ubiquitin carboxyl-terminal hydrolase domain-containing protein</fullName>
    </recommendedName>
</protein>
<evidence type="ECO:0000256" key="1">
    <source>
        <dbReference type="SAM" id="MobiDB-lite"/>
    </source>
</evidence>
<dbReference type="Gene3D" id="3.90.70.10">
    <property type="entry name" value="Cysteine proteinases"/>
    <property type="match status" value="1"/>
</dbReference>
<dbReference type="CDD" id="cd02257">
    <property type="entry name" value="Peptidase_C19"/>
    <property type="match status" value="1"/>
</dbReference>
<dbReference type="EMBL" id="JOJR01000658">
    <property type="protein sequence ID" value="RCN35480.1"/>
    <property type="molecule type" value="Genomic_DNA"/>
</dbReference>
<dbReference type="AlphaFoldDB" id="A0A368FXE6"/>
<feature type="non-terminal residue" evidence="3">
    <location>
        <position position="1"/>
    </location>
</feature>
<dbReference type="Pfam" id="PF00443">
    <property type="entry name" value="UCH"/>
    <property type="match status" value="1"/>
</dbReference>
<dbReference type="Proteomes" id="UP000252519">
    <property type="component" value="Unassembled WGS sequence"/>
</dbReference>
<keyword evidence="4" id="KW-1185">Reference proteome</keyword>
<dbReference type="InterPro" id="IPR001394">
    <property type="entry name" value="Peptidase_C19_UCH"/>
</dbReference>
<feature type="domain" description="Peptidase C19 ubiquitin carboxyl-terminal hydrolase" evidence="2">
    <location>
        <begin position="152"/>
        <end position="214"/>
    </location>
</feature>
<accession>A0A368FXE6</accession>
<dbReference type="GO" id="GO:0004843">
    <property type="term" value="F:cysteine-type deubiquitinase activity"/>
    <property type="evidence" value="ECO:0007669"/>
    <property type="project" value="InterPro"/>
</dbReference>
<sequence>LPLGSWGFSSFIIYVHNVHVFRAKRLASDFRKEPIPNDATIDLDGLSSPSFYGSSRPSSNSQQTQRRAGEIVSPRPQLLADSISSSRCLMSPPSGPKSLTGSSLQMNREAITPSRKRKEIDEPFSKGSNDGGVSDSLSPTAADQQYSPYSYRGLENLTNSCYMNATLQALASVYPFYYRMQMIQQRREDGSYECSEFVRRFNEVLHNLVSPDRDKDTKYGSATKVSVSVHFIFPYCFPFYHVLRN</sequence>
<name>A0A368FXE6_ANCCA</name>
<organism evidence="3 4">
    <name type="scientific">Ancylostoma caninum</name>
    <name type="common">Dog hookworm</name>
    <dbReference type="NCBI Taxonomy" id="29170"/>
    <lineage>
        <taxon>Eukaryota</taxon>
        <taxon>Metazoa</taxon>
        <taxon>Ecdysozoa</taxon>
        <taxon>Nematoda</taxon>
        <taxon>Chromadorea</taxon>
        <taxon>Rhabditida</taxon>
        <taxon>Rhabditina</taxon>
        <taxon>Rhabditomorpha</taxon>
        <taxon>Strongyloidea</taxon>
        <taxon>Ancylostomatidae</taxon>
        <taxon>Ancylostomatinae</taxon>
        <taxon>Ancylostoma</taxon>
    </lineage>
</organism>
<proteinExistence type="predicted"/>
<feature type="region of interest" description="Disordered" evidence="1">
    <location>
        <begin position="37"/>
        <end position="144"/>
    </location>
</feature>
<feature type="compositionally biased region" description="Low complexity" evidence="1">
    <location>
        <begin position="47"/>
        <end position="61"/>
    </location>
</feature>
<feature type="compositionally biased region" description="Polar residues" evidence="1">
    <location>
        <begin position="97"/>
        <end position="106"/>
    </location>
</feature>
<evidence type="ECO:0000259" key="2">
    <source>
        <dbReference type="Pfam" id="PF00443"/>
    </source>
</evidence>
<dbReference type="GO" id="GO:0016579">
    <property type="term" value="P:protein deubiquitination"/>
    <property type="evidence" value="ECO:0007669"/>
    <property type="project" value="InterPro"/>
</dbReference>
<reference evidence="3 4" key="1">
    <citation type="submission" date="2014-10" db="EMBL/GenBank/DDBJ databases">
        <title>Draft genome of the hookworm Ancylostoma caninum.</title>
        <authorList>
            <person name="Mitreva M."/>
        </authorList>
    </citation>
    <scope>NUCLEOTIDE SEQUENCE [LARGE SCALE GENOMIC DNA]</scope>
    <source>
        <strain evidence="3 4">Baltimore</strain>
    </source>
</reference>
<dbReference type="InterPro" id="IPR038765">
    <property type="entry name" value="Papain-like_cys_pep_sf"/>
</dbReference>
<evidence type="ECO:0000313" key="4">
    <source>
        <dbReference type="Proteomes" id="UP000252519"/>
    </source>
</evidence>
<gene>
    <name evidence="3" type="ORF">ANCCAN_18664</name>
</gene>
<evidence type="ECO:0000313" key="3">
    <source>
        <dbReference type="EMBL" id="RCN35480.1"/>
    </source>
</evidence>
<comment type="caution">
    <text evidence="3">The sequence shown here is derived from an EMBL/GenBank/DDBJ whole genome shotgun (WGS) entry which is preliminary data.</text>
</comment>
<dbReference type="SUPFAM" id="SSF54001">
    <property type="entry name" value="Cysteine proteinases"/>
    <property type="match status" value="1"/>
</dbReference>
<dbReference type="OrthoDB" id="5866884at2759"/>